<evidence type="ECO:0000259" key="1">
    <source>
        <dbReference type="Pfam" id="PF10130"/>
    </source>
</evidence>
<dbReference type="AlphaFoldDB" id="A0A098S7G0"/>
<dbReference type="EMBL" id="JPOS01000026">
    <property type="protein sequence ID" value="KGE88041.1"/>
    <property type="molecule type" value="Genomic_DNA"/>
</dbReference>
<feature type="domain" description="PIN" evidence="1">
    <location>
        <begin position="6"/>
        <end position="126"/>
    </location>
</feature>
<dbReference type="RefSeq" id="WP_044220218.1">
    <property type="nucleotide sequence ID" value="NZ_JBKAGJ010000037.1"/>
</dbReference>
<organism evidence="2 3">
    <name type="scientific">Phaeodactylibacter xiamenensis</name>
    <dbReference type="NCBI Taxonomy" id="1524460"/>
    <lineage>
        <taxon>Bacteria</taxon>
        <taxon>Pseudomonadati</taxon>
        <taxon>Bacteroidota</taxon>
        <taxon>Saprospiria</taxon>
        <taxon>Saprospirales</taxon>
        <taxon>Haliscomenobacteraceae</taxon>
        <taxon>Phaeodactylibacter</taxon>
    </lineage>
</organism>
<evidence type="ECO:0000313" key="3">
    <source>
        <dbReference type="Proteomes" id="UP000029736"/>
    </source>
</evidence>
<protein>
    <recommendedName>
        <fullName evidence="1">PIN domain-containing protein</fullName>
    </recommendedName>
</protein>
<sequence length="150" mass="17515">MRRSFVLDSNIIFSALLNSKSPLGKFIITSNIDKVKFYAPEYLSIEIERHFPKIIQISGMEEAEIRRLLLVLFDKIEFVSDQIIPFEFYAKSVPLVRGVDMDDLVFVALNEYLDSTLLWTGDKELYYALENRGYSKVVNFEKIKELFDID</sequence>
<name>A0A098S7G0_9BACT</name>
<dbReference type="InterPro" id="IPR002716">
    <property type="entry name" value="PIN_dom"/>
</dbReference>
<reference evidence="2 3" key="1">
    <citation type="journal article" date="2014" name="Int. J. Syst. Evol. Microbiol.">
        <title>Phaeodactylibacter xiamenensis gen. nov., sp. nov., a member of the family Saprospiraceae isolated from the marine alga Phaeodactylum tricornutum.</title>
        <authorList>
            <person name="Chen Z.Jr."/>
            <person name="Lei X."/>
            <person name="Lai Q."/>
            <person name="Li Y."/>
            <person name="Zhang B."/>
            <person name="Zhang J."/>
            <person name="Zhang H."/>
            <person name="Yang L."/>
            <person name="Zheng W."/>
            <person name="Tian Y."/>
            <person name="Yu Z."/>
            <person name="Xu H.Jr."/>
            <person name="Zheng T."/>
        </authorList>
    </citation>
    <scope>NUCLEOTIDE SEQUENCE [LARGE SCALE GENOMIC DNA]</scope>
    <source>
        <strain evidence="2 3">KD52</strain>
    </source>
</reference>
<dbReference type="SUPFAM" id="SSF88723">
    <property type="entry name" value="PIN domain-like"/>
    <property type="match status" value="1"/>
</dbReference>
<keyword evidence="3" id="KW-1185">Reference proteome</keyword>
<dbReference type="Proteomes" id="UP000029736">
    <property type="component" value="Unassembled WGS sequence"/>
</dbReference>
<dbReference type="CDD" id="cd09854">
    <property type="entry name" value="PIN_VapC-like"/>
    <property type="match status" value="1"/>
</dbReference>
<proteinExistence type="predicted"/>
<dbReference type="OrthoDB" id="799916at2"/>
<evidence type="ECO:0000313" key="2">
    <source>
        <dbReference type="EMBL" id="KGE88041.1"/>
    </source>
</evidence>
<gene>
    <name evidence="2" type="ORF">IX84_11645</name>
</gene>
<accession>A0A098S7G0</accession>
<dbReference type="InterPro" id="IPR029060">
    <property type="entry name" value="PIN-like_dom_sf"/>
</dbReference>
<dbReference type="Pfam" id="PF10130">
    <property type="entry name" value="PIN_2"/>
    <property type="match status" value="1"/>
</dbReference>
<comment type="caution">
    <text evidence="2">The sequence shown here is derived from an EMBL/GenBank/DDBJ whole genome shotgun (WGS) entry which is preliminary data.</text>
</comment>